<dbReference type="EMBL" id="CP008884">
    <property type="protein sequence ID" value="AIF48876.1"/>
    <property type="molecule type" value="Genomic_DNA"/>
</dbReference>
<sequence length="115" mass="12441">MTTHDIPACPVCGMENTYPDNDHFICPDCAHEWPQVAAQAEEADMVVRDVNGNVLNSGDSVVVIKDLKVKGSSIPLKQGTVIRGIRLVDGDAEHIEGNSDKIKGLVLKVCFLKKA</sequence>
<dbReference type="OrthoDB" id="9810131at2"/>
<dbReference type="Gene3D" id="2.30.30.40">
    <property type="entry name" value="SH3 Domains"/>
    <property type="match status" value="1"/>
</dbReference>
<comment type="similarity">
    <text evidence="1">Belongs to the YjdM family.</text>
</comment>
<dbReference type="RefSeq" id="WP_019466892.1">
    <property type="nucleotide sequence ID" value="NZ_ALOY01000179.1"/>
</dbReference>
<protein>
    <submittedName>
        <fullName evidence="4">Phosphonoacetate hydrolase</fullName>
    </submittedName>
</protein>
<accession>A0A075K3T6</accession>
<evidence type="ECO:0000259" key="2">
    <source>
        <dbReference type="Pfam" id="PF03831"/>
    </source>
</evidence>
<dbReference type="HOGENOM" id="CLU_134486_0_1_6"/>
<dbReference type="Pfam" id="PF08274">
    <property type="entry name" value="Zn_Ribbon_YjdM"/>
    <property type="match status" value="1"/>
</dbReference>
<evidence type="ECO:0000256" key="1">
    <source>
        <dbReference type="ARBA" id="ARBA00009248"/>
    </source>
</evidence>
<dbReference type="SUPFAM" id="SSF82057">
    <property type="entry name" value="Prokaryotic SH3-related domain"/>
    <property type="match status" value="1"/>
</dbReference>
<dbReference type="Pfam" id="PF03831">
    <property type="entry name" value="YjdM"/>
    <property type="match status" value="1"/>
</dbReference>
<evidence type="ECO:0000313" key="5">
    <source>
        <dbReference type="Proteomes" id="UP000027987"/>
    </source>
</evidence>
<dbReference type="Gene3D" id="2.20.25.10">
    <property type="match status" value="1"/>
</dbReference>
<gene>
    <name evidence="4" type="ORF">HY57_17325</name>
</gene>
<dbReference type="InterPro" id="IPR004624">
    <property type="entry name" value="YjdM"/>
</dbReference>
<dbReference type="SUPFAM" id="SSF57783">
    <property type="entry name" value="Zinc beta-ribbon"/>
    <property type="match status" value="1"/>
</dbReference>
<name>A0A075K3T6_9GAMM</name>
<dbReference type="AlphaFoldDB" id="A0A075K3T6"/>
<dbReference type="PANTHER" id="PTHR30305:SF3">
    <property type="entry name" value="PROTEIN YJDM"/>
    <property type="match status" value="1"/>
</dbReference>
<proteinExistence type="inferred from homology"/>
<feature type="domain" description="Protein YjdM C-terminal" evidence="2">
    <location>
        <begin position="47"/>
        <end position="115"/>
    </location>
</feature>
<dbReference type="PATRIC" id="fig|1217721.7.peg.3558"/>
<evidence type="ECO:0000259" key="3">
    <source>
        <dbReference type="Pfam" id="PF08274"/>
    </source>
</evidence>
<evidence type="ECO:0000313" key="4">
    <source>
        <dbReference type="EMBL" id="AIF48876.1"/>
    </source>
</evidence>
<dbReference type="PANTHER" id="PTHR30305">
    <property type="entry name" value="PROTEIN YJDM-RELATED"/>
    <property type="match status" value="1"/>
</dbReference>
<dbReference type="KEGG" id="dja:HY57_17325"/>
<dbReference type="GO" id="GO:0016787">
    <property type="term" value="F:hydrolase activity"/>
    <property type="evidence" value="ECO:0007669"/>
    <property type="project" value="UniProtKB-KW"/>
</dbReference>
<reference evidence="4 5" key="1">
    <citation type="submission" date="2014-07" db="EMBL/GenBank/DDBJ databases">
        <title>Complete Genome Sequence of Dyella japonica Strain A8 Isolated from Malaysian Tropical Soil.</title>
        <authorList>
            <person name="Hui R.K.H."/>
            <person name="Chen J.-W."/>
            <person name="Chan K.-G."/>
            <person name="Leung F.C.C."/>
        </authorList>
    </citation>
    <scope>NUCLEOTIDE SEQUENCE [LARGE SCALE GENOMIC DNA]</scope>
    <source>
        <strain evidence="4 5">A8</strain>
    </source>
</reference>
<organism evidence="4 5">
    <name type="scientific">Dyella japonica A8</name>
    <dbReference type="NCBI Taxonomy" id="1217721"/>
    <lineage>
        <taxon>Bacteria</taxon>
        <taxon>Pseudomonadati</taxon>
        <taxon>Pseudomonadota</taxon>
        <taxon>Gammaproteobacteria</taxon>
        <taxon>Lysobacterales</taxon>
        <taxon>Rhodanobacteraceae</taxon>
        <taxon>Dyella</taxon>
    </lineage>
</organism>
<dbReference type="STRING" id="1217721.HY57_17325"/>
<dbReference type="InterPro" id="IPR013987">
    <property type="entry name" value="YjdM_N"/>
</dbReference>
<dbReference type="InterPro" id="IPR013988">
    <property type="entry name" value="YjdM_C"/>
</dbReference>
<keyword evidence="5" id="KW-1185">Reference proteome</keyword>
<dbReference type="NCBIfam" id="TIGR00686">
    <property type="entry name" value="phnA"/>
    <property type="match status" value="1"/>
</dbReference>
<feature type="domain" description="Protein YjdM N-terminal" evidence="3">
    <location>
        <begin position="6"/>
        <end position="34"/>
    </location>
</feature>
<keyword evidence="4" id="KW-0378">Hydrolase</keyword>
<dbReference type="Proteomes" id="UP000027987">
    <property type="component" value="Chromosome"/>
</dbReference>